<organism evidence="1 2">
    <name type="scientific">Trichoplax adhaerens</name>
    <name type="common">Trichoplax reptans</name>
    <dbReference type="NCBI Taxonomy" id="10228"/>
    <lineage>
        <taxon>Eukaryota</taxon>
        <taxon>Metazoa</taxon>
        <taxon>Placozoa</taxon>
        <taxon>Uniplacotomia</taxon>
        <taxon>Trichoplacea</taxon>
        <taxon>Trichoplacidae</taxon>
        <taxon>Trichoplax</taxon>
    </lineage>
</organism>
<dbReference type="STRING" id="10228.B3SCG8"/>
<keyword evidence="2" id="KW-1185">Reference proteome</keyword>
<accession>B3SCG8</accession>
<dbReference type="CTD" id="6759159"/>
<dbReference type="InParanoid" id="B3SCG8"/>
<dbReference type="OrthoDB" id="533331at2759"/>
<dbReference type="RefSeq" id="XP_002117925.1">
    <property type="nucleotide sequence ID" value="XM_002117889.1"/>
</dbReference>
<dbReference type="GeneID" id="6759159"/>
<reference evidence="1 2" key="1">
    <citation type="journal article" date="2008" name="Nature">
        <title>The Trichoplax genome and the nature of placozoans.</title>
        <authorList>
            <person name="Srivastava M."/>
            <person name="Begovic E."/>
            <person name="Chapman J."/>
            <person name="Putnam N.H."/>
            <person name="Hellsten U."/>
            <person name="Kawashima T."/>
            <person name="Kuo A."/>
            <person name="Mitros T."/>
            <person name="Salamov A."/>
            <person name="Carpenter M.L."/>
            <person name="Signorovitch A.Y."/>
            <person name="Moreno M.A."/>
            <person name="Kamm K."/>
            <person name="Grimwood J."/>
            <person name="Schmutz J."/>
            <person name="Shapiro H."/>
            <person name="Grigoriev I.V."/>
            <person name="Buss L.W."/>
            <person name="Schierwater B."/>
            <person name="Dellaporta S.L."/>
            <person name="Rokhsar D.S."/>
        </authorList>
    </citation>
    <scope>NUCLEOTIDE SEQUENCE [LARGE SCALE GENOMIC DNA]</scope>
    <source>
        <strain evidence="1 2">Grell-BS-1999</strain>
    </source>
</reference>
<gene>
    <name evidence="1" type="ORF">TRIADDRAFT_61965</name>
</gene>
<sequence>MAIRERLQQPIATIMSYNPCDKVDTYQSKGLWRLFINEDELVCEILATCSRLEVLCLAEIKVMQLAKQQNSILKRSFTTTFDSKAYLFLNEMHRYFNYISDKEDISLPVYLRTLGVDMLFPHALLFIDNPNKLLTVEMNQSSPMTGYFDQLANLNHILTISNTLRDKIDEEPFHKYIAHQLALLYRAVDHLGSRKKQYKQIILERFEEIKQACQNVNQDSSSTLTPEMKSWIVDLTTSITDTIRTLPHDITDKMQPFINFYLKYNNY</sequence>
<evidence type="ECO:0000313" key="1">
    <source>
        <dbReference type="EMBL" id="EDV19592.1"/>
    </source>
</evidence>
<dbReference type="eggNOG" id="ENOG502QU31">
    <property type="taxonomic scope" value="Eukaryota"/>
</dbReference>
<evidence type="ECO:0000313" key="2">
    <source>
        <dbReference type="Proteomes" id="UP000009022"/>
    </source>
</evidence>
<dbReference type="KEGG" id="tad:TRIADDRAFT_61965"/>
<name>B3SCG8_TRIAD</name>
<dbReference type="HOGENOM" id="CLU_093193_0_0_1"/>
<dbReference type="Proteomes" id="UP000009022">
    <property type="component" value="Unassembled WGS sequence"/>
</dbReference>
<dbReference type="AlphaFoldDB" id="B3SCG8"/>
<dbReference type="PhylomeDB" id="B3SCG8"/>
<protein>
    <submittedName>
        <fullName evidence="1">Uncharacterized protein</fullName>
    </submittedName>
</protein>
<dbReference type="EMBL" id="DS985270">
    <property type="protein sequence ID" value="EDV19592.1"/>
    <property type="molecule type" value="Genomic_DNA"/>
</dbReference>
<proteinExistence type="predicted"/>
<dbReference type="OMA" id="HEAFKVE"/>